<name>A0A8H3MAC0_9GLOM</name>
<dbReference type="OrthoDB" id="1022638at2759"/>
<proteinExistence type="predicted"/>
<dbReference type="PROSITE" id="PS50097">
    <property type="entry name" value="BTB"/>
    <property type="match status" value="1"/>
</dbReference>
<protein>
    <recommendedName>
        <fullName evidence="5">BTB domain-containing protein</fullName>
    </recommendedName>
</protein>
<evidence type="ECO:0000259" key="1">
    <source>
        <dbReference type="PROSITE" id="PS50097"/>
    </source>
</evidence>
<evidence type="ECO:0008006" key="5">
    <source>
        <dbReference type="Google" id="ProtNLM"/>
    </source>
</evidence>
<evidence type="ECO:0000313" key="4">
    <source>
        <dbReference type="Proteomes" id="UP000615446"/>
    </source>
</evidence>
<feature type="domain" description="BTB" evidence="1">
    <location>
        <begin position="23"/>
        <end position="95"/>
    </location>
</feature>
<dbReference type="SMART" id="SM00225">
    <property type="entry name" value="BTB"/>
    <property type="match status" value="1"/>
</dbReference>
<dbReference type="Pfam" id="PF07707">
    <property type="entry name" value="BACK"/>
    <property type="match status" value="1"/>
</dbReference>
<evidence type="ECO:0000313" key="3">
    <source>
        <dbReference type="EMBL" id="GET00632.1"/>
    </source>
</evidence>
<dbReference type="InterPro" id="IPR000210">
    <property type="entry name" value="BTB/POZ_dom"/>
</dbReference>
<accession>A0A8H3MAC0</accession>
<dbReference type="EMBL" id="BLAL01000286">
    <property type="protein sequence ID" value="GET00632.1"/>
    <property type="molecule type" value="Genomic_DNA"/>
</dbReference>
<dbReference type="InterPro" id="IPR051481">
    <property type="entry name" value="BTB-POZ/Galectin-3-binding"/>
</dbReference>
<dbReference type="Pfam" id="PF00651">
    <property type="entry name" value="BTB"/>
    <property type="match status" value="1"/>
</dbReference>
<dbReference type="Pfam" id="PF07534">
    <property type="entry name" value="TLD"/>
    <property type="match status" value="1"/>
</dbReference>
<dbReference type="InterPro" id="IPR011705">
    <property type="entry name" value="BACK"/>
</dbReference>
<feature type="domain" description="TLDc" evidence="2">
    <location>
        <begin position="298"/>
        <end position="481"/>
    </location>
</feature>
<dbReference type="SUPFAM" id="SSF54695">
    <property type="entry name" value="POZ domain"/>
    <property type="match status" value="1"/>
</dbReference>
<organism evidence="3 4">
    <name type="scientific">Rhizophagus clarus</name>
    <dbReference type="NCBI Taxonomy" id="94130"/>
    <lineage>
        <taxon>Eukaryota</taxon>
        <taxon>Fungi</taxon>
        <taxon>Fungi incertae sedis</taxon>
        <taxon>Mucoromycota</taxon>
        <taxon>Glomeromycotina</taxon>
        <taxon>Glomeromycetes</taxon>
        <taxon>Glomerales</taxon>
        <taxon>Glomeraceae</taxon>
        <taxon>Rhizophagus</taxon>
    </lineage>
</organism>
<sequence>MSENFFTKLSQNLIELLEGSICHDIKIEVGEAPNAKIFFAHTNILCYRSPYLREILASNENKDDGLSHVKLPNITPEIFQIILRYIYGGIFSLNGQDNLKIIEILLAADEFFLQEIVDHLQKYLIENKSDWIAKNFEFIHRISFKSNHLFKLQQFCTDFMEESPEKVFKSLDFTSLPEKLLIQLLKKDDLQMKEIEIWEHVLKWGLAQNPTSLLHPDNWSDDEFRTMKNILNPFIPSIRFFSLSYEEIIQKVTPYKKLLNQNFYDNLLASHLDLDKEPNKYISPPRNIKVDGININSKIINNLNLISTISKWIDKIVINMKFEHLRELYLPYKFKLILRGSRDGFTPKKFHELCDDLSCTVTFIKVKYSEEIIGGYNPIIWKNAGTGSYGSFGETKDSFIFSFKNNRNVKDAIISNVKNSKCALFYYRDHGPFFGSDLIVCSDNEDSNYNNIKCRTYYYEKNIRDTENQLLIEDYEVFQVTKR</sequence>
<dbReference type="CDD" id="cd18186">
    <property type="entry name" value="BTB_POZ_ZBTB_KLHL-like"/>
    <property type="match status" value="1"/>
</dbReference>
<dbReference type="InterPro" id="IPR006571">
    <property type="entry name" value="TLDc_dom"/>
</dbReference>
<reference evidence="3" key="1">
    <citation type="submission" date="2019-10" db="EMBL/GenBank/DDBJ databases">
        <title>Conservation and host-specific expression of non-tandemly repeated heterogenous ribosome RNA gene in arbuscular mycorrhizal fungi.</title>
        <authorList>
            <person name="Maeda T."/>
            <person name="Kobayashi Y."/>
            <person name="Nakagawa T."/>
            <person name="Ezawa T."/>
            <person name="Yamaguchi K."/>
            <person name="Bino T."/>
            <person name="Nishimoto Y."/>
            <person name="Shigenobu S."/>
            <person name="Kawaguchi M."/>
        </authorList>
    </citation>
    <scope>NUCLEOTIDE SEQUENCE</scope>
    <source>
        <strain evidence="3">HR1</strain>
    </source>
</reference>
<dbReference type="Gene3D" id="3.30.710.10">
    <property type="entry name" value="Potassium Channel Kv1.1, Chain A"/>
    <property type="match status" value="1"/>
</dbReference>
<dbReference type="PANTHER" id="PTHR24410:SF23">
    <property type="entry name" value="BTB DOMAIN-CONTAINING PROTEIN-RELATED"/>
    <property type="match status" value="1"/>
</dbReference>
<gene>
    <name evidence="3" type="ORF">RCL2_002708100</name>
</gene>
<dbReference type="PANTHER" id="PTHR24410">
    <property type="entry name" value="HL07962P-RELATED"/>
    <property type="match status" value="1"/>
</dbReference>
<dbReference type="PROSITE" id="PS51886">
    <property type="entry name" value="TLDC"/>
    <property type="match status" value="1"/>
</dbReference>
<dbReference type="InterPro" id="IPR011333">
    <property type="entry name" value="SKP1/BTB/POZ_sf"/>
</dbReference>
<dbReference type="Gene3D" id="1.25.40.420">
    <property type="match status" value="1"/>
</dbReference>
<evidence type="ECO:0000259" key="2">
    <source>
        <dbReference type="PROSITE" id="PS51886"/>
    </source>
</evidence>
<dbReference type="Proteomes" id="UP000615446">
    <property type="component" value="Unassembled WGS sequence"/>
</dbReference>
<comment type="caution">
    <text evidence="3">The sequence shown here is derived from an EMBL/GenBank/DDBJ whole genome shotgun (WGS) entry which is preliminary data.</text>
</comment>
<dbReference type="AlphaFoldDB" id="A0A8H3MAC0"/>